<sequence>MEEDRMGMSVSGDVAEIRKDEKGLIGVSIGGGAPLCPCLYVVQVFDCSPAALDGRIKAVKGEKKLAVAAMIQKSDSIVRIGFNVLHADPQQGRTLDIALKK</sequence>
<dbReference type="Proteomes" id="UP000267096">
    <property type="component" value="Unassembled WGS sequence"/>
</dbReference>
<evidence type="ECO:0000313" key="2">
    <source>
        <dbReference type="Proteomes" id="UP000267096"/>
    </source>
</evidence>
<dbReference type="Gene3D" id="2.30.42.10">
    <property type="match status" value="1"/>
</dbReference>
<name>A0A0M3KKQ2_ANISI</name>
<dbReference type="WBParaSite" id="ASIM_0002158301-mRNA-1">
    <property type="protein sequence ID" value="ASIM_0002158301-mRNA-1"/>
    <property type="gene ID" value="ASIM_0002158301"/>
</dbReference>
<dbReference type="SUPFAM" id="SSF50156">
    <property type="entry name" value="PDZ domain-like"/>
    <property type="match status" value="1"/>
</dbReference>
<proteinExistence type="predicted"/>
<dbReference type="OrthoDB" id="5917245at2759"/>
<dbReference type="EMBL" id="UYRR01041633">
    <property type="protein sequence ID" value="VDK81488.1"/>
    <property type="molecule type" value="Genomic_DNA"/>
</dbReference>
<keyword evidence="2" id="KW-1185">Reference proteome</keyword>
<reference evidence="3" key="1">
    <citation type="submission" date="2017-02" db="UniProtKB">
        <authorList>
            <consortium name="WormBaseParasite"/>
        </authorList>
    </citation>
    <scope>IDENTIFICATION</scope>
</reference>
<dbReference type="AlphaFoldDB" id="A0A0M3KKQ2"/>
<gene>
    <name evidence="1" type="ORF">ASIM_LOCUS20950</name>
</gene>
<organism evidence="3">
    <name type="scientific">Anisakis simplex</name>
    <name type="common">Herring worm</name>
    <dbReference type="NCBI Taxonomy" id="6269"/>
    <lineage>
        <taxon>Eukaryota</taxon>
        <taxon>Metazoa</taxon>
        <taxon>Ecdysozoa</taxon>
        <taxon>Nematoda</taxon>
        <taxon>Chromadorea</taxon>
        <taxon>Rhabditida</taxon>
        <taxon>Spirurina</taxon>
        <taxon>Ascaridomorpha</taxon>
        <taxon>Ascaridoidea</taxon>
        <taxon>Anisakidae</taxon>
        <taxon>Anisakis</taxon>
        <taxon>Anisakis simplex complex</taxon>
    </lineage>
</organism>
<accession>A0A0M3KKQ2</accession>
<protein>
    <submittedName>
        <fullName evidence="3">PRKCA-binding protein (inferred by orthology to a human protein)</fullName>
    </submittedName>
</protein>
<evidence type="ECO:0000313" key="3">
    <source>
        <dbReference type="WBParaSite" id="ASIM_0002158301-mRNA-1"/>
    </source>
</evidence>
<dbReference type="InterPro" id="IPR036034">
    <property type="entry name" value="PDZ_sf"/>
</dbReference>
<evidence type="ECO:0000313" key="1">
    <source>
        <dbReference type="EMBL" id="VDK81488.1"/>
    </source>
</evidence>
<reference evidence="1 2" key="2">
    <citation type="submission" date="2018-11" db="EMBL/GenBank/DDBJ databases">
        <authorList>
            <consortium name="Pathogen Informatics"/>
        </authorList>
    </citation>
    <scope>NUCLEOTIDE SEQUENCE [LARGE SCALE GENOMIC DNA]</scope>
</reference>